<sequence>EKVIFTFYNNVRRQRLAIRIYTLNNKNLFLITKLLRTKPSITIRNYNNLYVRKYSY</sequence>
<dbReference type="Proteomes" id="UP000176998">
    <property type="component" value="Unassembled WGS sequence"/>
</dbReference>
<dbReference type="EMBL" id="MJBS01000098">
    <property type="protein sequence ID" value="OHE94534.1"/>
    <property type="molecule type" value="Genomic_DNA"/>
</dbReference>
<gene>
    <name evidence="1" type="ORF">CORC01_10167</name>
</gene>
<dbReference type="RefSeq" id="XP_022471696.1">
    <property type="nucleotide sequence ID" value="XM_022621796.1"/>
</dbReference>
<name>A0A1G4AZF9_9PEZI</name>
<keyword evidence="2" id="KW-1185">Reference proteome</keyword>
<evidence type="ECO:0000313" key="2">
    <source>
        <dbReference type="Proteomes" id="UP000176998"/>
    </source>
</evidence>
<dbReference type="GeneID" id="34563306"/>
<comment type="caution">
    <text evidence="1">The sequence shown here is derived from an EMBL/GenBank/DDBJ whole genome shotgun (WGS) entry which is preliminary data.</text>
</comment>
<accession>A0A1G4AZF9</accession>
<reference evidence="1 2" key="1">
    <citation type="submission" date="2016-09" db="EMBL/GenBank/DDBJ databases">
        <authorList>
            <person name="Capua I."/>
            <person name="De Benedictis P."/>
            <person name="Joannis T."/>
            <person name="Lombin L.H."/>
            <person name="Cattoli G."/>
        </authorList>
    </citation>
    <scope>NUCLEOTIDE SEQUENCE [LARGE SCALE GENOMIC DNA]</scope>
    <source>
        <strain evidence="1 2">IMI 309357</strain>
    </source>
</reference>
<proteinExistence type="predicted"/>
<protein>
    <submittedName>
        <fullName evidence="1">Uncharacterized protein</fullName>
    </submittedName>
</protein>
<feature type="non-terminal residue" evidence="1">
    <location>
        <position position="1"/>
    </location>
</feature>
<organism evidence="1 2">
    <name type="scientific">Colletotrichum orchidophilum</name>
    <dbReference type="NCBI Taxonomy" id="1209926"/>
    <lineage>
        <taxon>Eukaryota</taxon>
        <taxon>Fungi</taxon>
        <taxon>Dikarya</taxon>
        <taxon>Ascomycota</taxon>
        <taxon>Pezizomycotina</taxon>
        <taxon>Sordariomycetes</taxon>
        <taxon>Hypocreomycetidae</taxon>
        <taxon>Glomerellales</taxon>
        <taxon>Glomerellaceae</taxon>
        <taxon>Colletotrichum</taxon>
    </lineage>
</organism>
<dbReference type="AlphaFoldDB" id="A0A1G4AZF9"/>
<evidence type="ECO:0000313" key="1">
    <source>
        <dbReference type="EMBL" id="OHE94534.1"/>
    </source>
</evidence>